<feature type="domain" description="MmgE/PrpD N-terminal" evidence="2">
    <location>
        <begin position="1"/>
        <end position="159"/>
    </location>
</feature>
<evidence type="ECO:0000313" key="5">
    <source>
        <dbReference type="Proteomes" id="UP000799537"/>
    </source>
</evidence>
<dbReference type="Proteomes" id="UP000799537">
    <property type="component" value="Unassembled WGS sequence"/>
</dbReference>
<dbReference type="InterPro" id="IPR045337">
    <property type="entry name" value="MmgE_PrpD_C"/>
</dbReference>
<dbReference type="InterPro" id="IPR036148">
    <property type="entry name" value="MmgE/PrpD_sf"/>
</dbReference>
<dbReference type="InterPro" id="IPR005656">
    <property type="entry name" value="MmgE_PrpD"/>
</dbReference>
<dbReference type="InterPro" id="IPR042188">
    <property type="entry name" value="MmgE/PrpD_sf_2"/>
</dbReference>
<organism evidence="4 5">
    <name type="scientific">Zasmidium cellare ATCC 36951</name>
    <dbReference type="NCBI Taxonomy" id="1080233"/>
    <lineage>
        <taxon>Eukaryota</taxon>
        <taxon>Fungi</taxon>
        <taxon>Dikarya</taxon>
        <taxon>Ascomycota</taxon>
        <taxon>Pezizomycotina</taxon>
        <taxon>Dothideomycetes</taxon>
        <taxon>Dothideomycetidae</taxon>
        <taxon>Mycosphaerellales</taxon>
        <taxon>Mycosphaerellaceae</taxon>
        <taxon>Zasmidium</taxon>
    </lineage>
</organism>
<dbReference type="Gene3D" id="1.10.4100.10">
    <property type="entry name" value="2-methylcitrate dehydratase PrpD"/>
    <property type="match status" value="1"/>
</dbReference>
<dbReference type="EMBL" id="ML993589">
    <property type="protein sequence ID" value="KAF2168732.1"/>
    <property type="molecule type" value="Genomic_DNA"/>
</dbReference>
<feature type="domain" description="MmgE/PrpD C-terminal" evidence="3">
    <location>
        <begin position="189"/>
        <end position="350"/>
    </location>
</feature>
<evidence type="ECO:0008006" key="6">
    <source>
        <dbReference type="Google" id="ProtNLM"/>
    </source>
</evidence>
<keyword evidence="5" id="KW-1185">Reference proteome</keyword>
<evidence type="ECO:0000256" key="1">
    <source>
        <dbReference type="ARBA" id="ARBA00006174"/>
    </source>
</evidence>
<evidence type="ECO:0000259" key="2">
    <source>
        <dbReference type="Pfam" id="PF03972"/>
    </source>
</evidence>
<dbReference type="RefSeq" id="XP_033669621.1">
    <property type="nucleotide sequence ID" value="XM_033805532.1"/>
</dbReference>
<comment type="similarity">
    <text evidence="1">Belongs to the PrpD family.</text>
</comment>
<dbReference type="InterPro" id="IPR042183">
    <property type="entry name" value="MmgE/PrpD_sf_1"/>
</dbReference>
<dbReference type="SUPFAM" id="SSF103378">
    <property type="entry name" value="2-methylcitrate dehydratase PrpD"/>
    <property type="match status" value="1"/>
</dbReference>
<proteinExistence type="inferred from homology"/>
<dbReference type="AlphaFoldDB" id="A0A6A6CSD4"/>
<gene>
    <name evidence="4" type="ORF">M409DRAFT_20750</name>
</gene>
<protein>
    <recommendedName>
        <fullName evidence="6">MmgE/PrpD family protein</fullName>
    </recommendedName>
</protein>
<dbReference type="GO" id="GO:0016829">
    <property type="term" value="F:lyase activity"/>
    <property type="evidence" value="ECO:0007669"/>
    <property type="project" value="InterPro"/>
</dbReference>
<dbReference type="Pfam" id="PF19305">
    <property type="entry name" value="MmgE_PrpD_C"/>
    <property type="match status" value="1"/>
</dbReference>
<dbReference type="Gene3D" id="3.30.1330.120">
    <property type="entry name" value="2-methylcitrate dehydratase PrpD"/>
    <property type="match status" value="1"/>
</dbReference>
<name>A0A6A6CSD4_ZASCE</name>
<dbReference type="OrthoDB" id="10267976at2759"/>
<sequence>MINGVASHAVDYDDIVDGSHPSATLVPVILALGEEIGSSGEDIIDAYIAGFETHQRFLTALFPHHYNNGWHPTATMGTFASAAACARLLKFDVLQTATTLSLAASMVSGIKANFGTMAKSFHVGQCGRNGLLAALLVKDGFDANLSALEHPAGFFQAYDGLGNVHPDRLVNDWPKQLAISRGPWALKPYPCCGSTHTAIRCALKLRKDHGDELDLARVKSIKIVVHEDRIPHTNRQFPATPLESKFSIQYATARALTSGVVRLAHFEGTAFYEDTIQSLLPVITVEARPPSDRRDIDEICAGSVSVTLLDGKELLVELPGILGPGSVDPMTEDELWEKFSDCASGALDRDISRQVFDLLVKLPDQKDLGNLAKLLEQAH</sequence>
<dbReference type="PANTHER" id="PTHR16943">
    <property type="entry name" value="2-METHYLCITRATE DEHYDRATASE-RELATED"/>
    <property type="match status" value="1"/>
</dbReference>
<dbReference type="GeneID" id="54558804"/>
<dbReference type="Pfam" id="PF03972">
    <property type="entry name" value="MmgE_PrpD_N"/>
    <property type="match status" value="1"/>
</dbReference>
<dbReference type="InterPro" id="IPR045336">
    <property type="entry name" value="MmgE_PrpD_N"/>
</dbReference>
<accession>A0A6A6CSD4</accession>
<evidence type="ECO:0000259" key="3">
    <source>
        <dbReference type="Pfam" id="PF19305"/>
    </source>
</evidence>
<reference evidence="4" key="1">
    <citation type="journal article" date="2020" name="Stud. Mycol.">
        <title>101 Dothideomycetes genomes: a test case for predicting lifestyles and emergence of pathogens.</title>
        <authorList>
            <person name="Haridas S."/>
            <person name="Albert R."/>
            <person name="Binder M."/>
            <person name="Bloem J."/>
            <person name="Labutti K."/>
            <person name="Salamov A."/>
            <person name="Andreopoulos B."/>
            <person name="Baker S."/>
            <person name="Barry K."/>
            <person name="Bills G."/>
            <person name="Bluhm B."/>
            <person name="Cannon C."/>
            <person name="Castanera R."/>
            <person name="Culley D."/>
            <person name="Daum C."/>
            <person name="Ezra D."/>
            <person name="Gonzalez J."/>
            <person name="Henrissat B."/>
            <person name="Kuo A."/>
            <person name="Liang C."/>
            <person name="Lipzen A."/>
            <person name="Lutzoni F."/>
            <person name="Magnuson J."/>
            <person name="Mondo S."/>
            <person name="Nolan M."/>
            <person name="Ohm R."/>
            <person name="Pangilinan J."/>
            <person name="Park H.-J."/>
            <person name="Ramirez L."/>
            <person name="Alfaro M."/>
            <person name="Sun H."/>
            <person name="Tritt A."/>
            <person name="Yoshinaga Y."/>
            <person name="Zwiers L.-H."/>
            <person name="Turgeon B."/>
            <person name="Goodwin S."/>
            <person name="Spatafora J."/>
            <person name="Crous P."/>
            <person name="Grigoriev I."/>
        </authorList>
    </citation>
    <scope>NUCLEOTIDE SEQUENCE</scope>
    <source>
        <strain evidence="4">ATCC 36951</strain>
    </source>
</reference>
<dbReference type="PANTHER" id="PTHR16943:SF8">
    <property type="entry name" value="2-METHYLCITRATE DEHYDRATASE"/>
    <property type="match status" value="1"/>
</dbReference>
<evidence type="ECO:0000313" key="4">
    <source>
        <dbReference type="EMBL" id="KAF2168732.1"/>
    </source>
</evidence>